<dbReference type="GO" id="GO:0016020">
    <property type="term" value="C:membrane"/>
    <property type="evidence" value="ECO:0007669"/>
    <property type="project" value="UniProtKB-SubCell"/>
</dbReference>
<feature type="transmembrane region" description="Helical" evidence="7">
    <location>
        <begin position="144"/>
        <end position="168"/>
    </location>
</feature>
<dbReference type="Gene3D" id="1.10.3730.20">
    <property type="match status" value="1"/>
</dbReference>
<dbReference type="GO" id="GO:0005345">
    <property type="term" value="F:purine nucleobase transmembrane transporter activity"/>
    <property type="evidence" value="ECO:0007669"/>
    <property type="project" value="UniProtKB-UniRule"/>
</dbReference>
<dbReference type="InterPro" id="IPR037185">
    <property type="entry name" value="EmrE-like"/>
</dbReference>
<dbReference type="Proteomes" id="UP000501690">
    <property type="component" value="Linkage Group LG3"/>
</dbReference>
<evidence type="ECO:0000256" key="8">
    <source>
        <dbReference type="SAM" id="MobiDB-lite"/>
    </source>
</evidence>
<reference evidence="9 10" key="1">
    <citation type="submission" date="2019-04" db="EMBL/GenBank/DDBJ databases">
        <title>An improved genome assembly and genetic linkage map for asparagus bean, Vigna unguiculata ssp. sesquipedialis.</title>
        <authorList>
            <person name="Xia Q."/>
            <person name="Zhang R."/>
            <person name="Dong Y."/>
        </authorList>
    </citation>
    <scope>NUCLEOTIDE SEQUENCE [LARGE SCALE GENOMIC DNA]</scope>
    <source>
        <tissue evidence="9">Leaf</tissue>
    </source>
</reference>
<keyword evidence="3 7" id="KW-0813">Transport</keyword>
<dbReference type="Gramene" id="Vigun11g041700.1.v1.2">
    <property type="protein sequence ID" value="Vigun11g041700.1.v1.2.CDS.1"/>
    <property type="gene ID" value="Vigun11g041700.v1.2"/>
</dbReference>
<feature type="transmembrane region" description="Helical" evidence="7">
    <location>
        <begin position="339"/>
        <end position="357"/>
    </location>
</feature>
<evidence type="ECO:0000256" key="1">
    <source>
        <dbReference type="ARBA" id="ARBA00004141"/>
    </source>
</evidence>
<accession>A0A4D6LBX4</accession>
<protein>
    <recommendedName>
        <fullName evidence="7">Probable purine permease</fullName>
    </recommendedName>
</protein>
<comment type="subcellular location">
    <subcellularLocation>
        <location evidence="1 7">Membrane</location>
        <topology evidence="1 7">Multi-pass membrane protein</topology>
    </subcellularLocation>
</comment>
<feature type="region of interest" description="Disordered" evidence="8">
    <location>
        <begin position="1"/>
        <end position="66"/>
    </location>
</feature>
<feature type="transmembrane region" description="Helical" evidence="7">
    <location>
        <begin position="109"/>
        <end position="128"/>
    </location>
</feature>
<dbReference type="Pfam" id="PF16913">
    <property type="entry name" value="PUNUT"/>
    <property type="match status" value="1"/>
</dbReference>
<dbReference type="OrthoDB" id="683622at2759"/>
<dbReference type="GO" id="GO:0015211">
    <property type="term" value="F:purine nucleoside transmembrane transporter activity"/>
    <property type="evidence" value="ECO:0007669"/>
    <property type="project" value="UniProtKB-UniRule"/>
</dbReference>
<feature type="transmembrane region" description="Helical" evidence="7">
    <location>
        <begin position="74"/>
        <end position="97"/>
    </location>
</feature>
<organism evidence="9 10">
    <name type="scientific">Vigna unguiculata</name>
    <name type="common">Cowpea</name>
    <dbReference type="NCBI Taxonomy" id="3917"/>
    <lineage>
        <taxon>Eukaryota</taxon>
        <taxon>Viridiplantae</taxon>
        <taxon>Streptophyta</taxon>
        <taxon>Embryophyta</taxon>
        <taxon>Tracheophyta</taxon>
        <taxon>Spermatophyta</taxon>
        <taxon>Magnoliopsida</taxon>
        <taxon>eudicotyledons</taxon>
        <taxon>Gunneridae</taxon>
        <taxon>Pentapetalae</taxon>
        <taxon>rosids</taxon>
        <taxon>fabids</taxon>
        <taxon>Fabales</taxon>
        <taxon>Fabaceae</taxon>
        <taxon>Papilionoideae</taxon>
        <taxon>50 kb inversion clade</taxon>
        <taxon>NPAAA clade</taxon>
        <taxon>indigoferoid/millettioid clade</taxon>
        <taxon>Phaseoleae</taxon>
        <taxon>Vigna</taxon>
    </lineage>
</organism>
<dbReference type="PANTHER" id="PTHR31376">
    <property type="entry name" value="OS09G0467300 PROTEIN-RELATED"/>
    <property type="match status" value="1"/>
</dbReference>
<keyword evidence="6 7" id="KW-0472">Membrane</keyword>
<gene>
    <name evidence="9" type="ORF">DEO72_LG3g427</name>
</gene>
<evidence type="ECO:0000256" key="2">
    <source>
        <dbReference type="ARBA" id="ARBA00006213"/>
    </source>
</evidence>
<feature type="transmembrane region" description="Helical" evidence="7">
    <location>
        <begin position="174"/>
        <end position="192"/>
    </location>
</feature>
<evidence type="ECO:0000313" key="10">
    <source>
        <dbReference type="Proteomes" id="UP000501690"/>
    </source>
</evidence>
<evidence type="ECO:0000256" key="5">
    <source>
        <dbReference type="ARBA" id="ARBA00022989"/>
    </source>
</evidence>
<keyword evidence="10" id="KW-1185">Reference proteome</keyword>
<feature type="transmembrane region" description="Helical" evidence="7">
    <location>
        <begin position="199"/>
        <end position="216"/>
    </location>
</feature>
<proteinExistence type="inferred from homology"/>
<feature type="transmembrane region" description="Helical" evidence="7">
    <location>
        <begin position="270"/>
        <end position="290"/>
    </location>
</feature>
<keyword evidence="4 7" id="KW-0812">Transmembrane</keyword>
<dbReference type="SUPFAM" id="SSF103481">
    <property type="entry name" value="Multidrug resistance efflux transporter EmrE"/>
    <property type="match status" value="1"/>
</dbReference>
<dbReference type="PANTHER" id="PTHR31376:SF63">
    <property type="entry name" value="PURINE PERMEASE-RELATED"/>
    <property type="match status" value="1"/>
</dbReference>
<evidence type="ECO:0000313" key="9">
    <source>
        <dbReference type="EMBL" id="QCD85906.1"/>
    </source>
</evidence>
<feature type="region of interest" description="Disordered" evidence="8">
    <location>
        <begin position="395"/>
        <end position="415"/>
    </location>
</feature>
<dbReference type="InterPro" id="IPR030182">
    <property type="entry name" value="PUP_plant"/>
</dbReference>
<feature type="compositionally biased region" description="Acidic residues" evidence="8">
    <location>
        <begin position="54"/>
        <end position="63"/>
    </location>
</feature>
<evidence type="ECO:0000256" key="3">
    <source>
        <dbReference type="ARBA" id="ARBA00022448"/>
    </source>
</evidence>
<dbReference type="AlphaFoldDB" id="A0A4D6LBX4"/>
<feature type="transmembrane region" description="Helical" evidence="7">
    <location>
        <begin position="363"/>
        <end position="385"/>
    </location>
</feature>
<comment type="similarity">
    <text evidence="2 7">Belongs to the purine permeases (TC 2.A.7.14) family.</text>
</comment>
<sequence length="415" mass="45855">MATTLPSATLQHHSVANPQQNATNNAETEIVYVEESLPNHSSAVENKEKNKEENNDENNDEDEKSTTNKRYMPLLILNYVLLFVGSLSASLLSKYYFVHRGSSKWVSTWVQSGGFPLLLFPIFLPVLLKSTKRKPFSDFNQKMFLFSILVGLMLGFNNLLISWGVAYLPVSTSALLLSTQLVFTLILSSLIVKQKITFTNLNCVILITISSIILALDSSHEKPLGLTNKNYFIGFSCTIGASLLFALYLPVMEKIYQRVNCYQMVMEMQLIMEIAATVLATVGMACDGGFSDMKKEAERVFDKGTAVYWVTILSTVVTWQCCFMGTAGMVFLTSSLNGGICSTALLSINVLGGVVVYKDAFGGFKAVSTVLCIWGFCSYVFGMYIKMKKNKVGRKNNNNGPSTELIPRRNSGGIS</sequence>
<dbReference type="EMBL" id="CP039347">
    <property type="protein sequence ID" value="QCD85906.1"/>
    <property type="molecule type" value="Genomic_DNA"/>
</dbReference>
<evidence type="ECO:0000256" key="7">
    <source>
        <dbReference type="RuleBase" id="RU368015"/>
    </source>
</evidence>
<feature type="transmembrane region" description="Helical" evidence="7">
    <location>
        <begin position="231"/>
        <end position="249"/>
    </location>
</feature>
<feature type="compositionally biased region" description="Polar residues" evidence="8">
    <location>
        <begin position="1"/>
        <end position="27"/>
    </location>
</feature>
<feature type="transmembrane region" description="Helical" evidence="7">
    <location>
        <begin position="306"/>
        <end position="332"/>
    </location>
</feature>
<evidence type="ECO:0000256" key="6">
    <source>
        <dbReference type="ARBA" id="ARBA00023136"/>
    </source>
</evidence>
<keyword evidence="5 7" id="KW-1133">Transmembrane helix</keyword>
<name>A0A4D6LBX4_VIGUN</name>
<evidence type="ECO:0000256" key="4">
    <source>
        <dbReference type="ARBA" id="ARBA00022692"/>
    </source>
</evidence>